<dbReference type="PATRIC" id="fig|423471.3.peg.2168"/>
<keyword evidence="2" id="KW-0732">Signal</keyword>
<dbReference type="InterPro" id="IPR031975">
    <property type="entry name" value="Pilin_GH"/>
</dbReference>
<sequence length="195" mass="21434">MVQALTNKQRWLTATVASLLLGTSLVAIPAQTQAEEKIEQQPVLSEKEQVKQAQATALEIITKMTAAQRSYYQENGEFEVVIDKIAEDHNLTLPSTFNYAVRTSFQGAYIYVQPSDNPIANKLTGYVGGVFMKSPEKAKDNETQKGEIVTIICQTKETGRRRPGDPKVARPKDLSSSTELSLSCADSTVPVANNR</sequence>
<feature type="signal peptide" evidence="2">
    <location>
        <begin position="1"/>
        <end position="29"/>
    </location>
</feature>
<accession>G5J486</accession>
<evidence type="ECO:0000313" key="3">
    <source>
        <dbReference type="EMBL" id="EHJ12991.1"/>
    </source>
</evidence>
<evidence type="ECO:0008006" key="5">
    <source>
        <dbReference type="Google" id="ProtNLM"/>
    </source>
</evidence>
<feature type="region of interest" description="Disordered" evidence="1">
    <location>
        <begin position="154"/>
        <end position="195"/>
    </location>
</feature>
<dbReference type="Pfam" id="PF16734">
    <property type="entry name" value="Pilin_GH"/>
    <property type="match status" value="1"/>
</dbReference>
<dbReference type="AlphaFoldDB" id="G5J486"/>
<dbReference type="RefSeq" id="WP_007305308.1">
    <property type="nucleotide sequence ID" value="NZ_AESD01000346.1"/>
</dbReference>
<reference evidence="3 4" key="1">
    <citation type="journal article" date="2011" name="Front. Microbiol.">
        <title>Two Strains of Crocosphaera watsonii with Highly Conserved Genomes are Distinguished by Strain-Specific Features.</title>
        <authorList>
            <person name="Bench S.R."/>
            <person name="Ilikchyan I.N."/>
            <person name="Tripp H.J."/>
            <person name="Zehr J.P."/>
        </authorList>
    </citation>
    <scope>NUCLEOTIDE SEQUENCE [LARGE SCALE GENOMIC DNA]</scope>
    <source>
        <strain evidence="3 4">WH 0003</strain>
    </source>
</reference>
<feature type="compositionally biased region" description="Polar residues" evidence="1">
    <location>
        <begin position="174"/>
        <end position="195"/>
    </location>
</feature>
<proteinExistence type="predicted"/>
<evidence type="ECO:0000256" key="2">
    <source>
        <dbReference type="SAM" id="SignalP"/>
    </source>
</evidence>
<gene>
    <name evidence="3" type="ORF">CWATWH0003_2309</name>
</gene>
<name>G5J486_CROWT</name>
<feature type="chain" id="PRO_5003479129" description="General secretion pathway protein G" evidence="2">
    <location>
        <begin position="30"/>
        <end position="195"/>
    </location>
</feature>
<feature type="compositionally biased region" description="Basic and acidic residues" evidence="1">
    <location>
        <begin position="157"/>
        <end position="173"/>
    </location>
</feature>
<evidence type="ECO:0000256" key="1">
    <source>
        <dbReference type="SAM" id="MobiDB-lite"/>
    </source>
</evidence>
<protein>
    <recommendedName>
        <fullName evidence="5">General secretion pathway protein G</fullName>
    </recommendedName>
</protein>
<dbReference type="Proteomes" id="UP000003477">
    <property type="component" value="Unassembled WGS sequence"/>
</dbReference>
<dbReference type="EMBL" id="AESD01000346">
    <property type="protein sequence ID" value="EHJ12991.1"/>
    <property type="molecule type" value="Genomic_DNA"/>
</dbReference>
<evidence type="ECO:0000313" key="4">
    <source>
        <dbReference type="Proteomes" id="UP000003477"/>
    </source>
</evidence>
<organism evidence="3 4">
    <name type="scientific">Crocosphaera watsonii WH 0003</name>
    <dbReference type="NCBI Taxonomy" id="423471"/>
    <lineage>
        <taxon>Bacteria</taxon>
        <taxon>Bacillati</taxon>
        <taxon>Cyanobacteriota</taxon>
        <taxon>Cyanophyceae</taxon>
        <taxon>Oscillatoriophycideae</taxon>
        <taxon>Chroococcales</taxon>
        <taxon>Aphanothecaceae</taxon>
        <taxon>Crocosphaera</taxon>
    </lineage>
</organism>
<dbReference type="GeneID" id="88766005"/>
<comment type="caution">
    <text evidence="3">The sequence shown here is derived from an EMBL/GenBank/DDBJ whole genome shotgun (WGS) entry which is preliminary data.</text>
</comment>